<dbReference type="RefSeq" id="WP_252550972.1">
    <property type="nucleotide sequence ID" value="NZ_CP099468.1"/>
</dbReference>
<evidence type="ECO:0000313" key="3">
    <source>
        <dbReference type="EMBL" id="USQ85735.1"/>
    </source>
</evidence>
<dbReference type="Pfam" id="PF01833">
    <property type="entry name" value="TIG"/>
    <property type="match status" value="1"/>
</dbReference>
<dbReference type="CDD" id="cd00102">
    <property type="entry name" value="IPT"/>
    <property type="match status" value="1"/>
</dbReference>
<evidence type="ECO:0000313" key="4">
    <source>
        <dbReference type="Proteomes" id="UP001056374"/>
    </source>
</evidence>
<dbReference type="Gene3D" id="2.60.40.10">
    <property type="entry name" value="Immunoglobulins"/>
    <property type="match status" value="1"/>
</dbReference>
<evidence type="ECO:0000259" key="2">
    <source>
        <dbReference type="Pfam" id="PF01833"/>
    </source>
</evidence>
<reference evidence="3" key="1">
    <citation type="submission" date="2022-06" db="EMBL/GenBank/DDBJ databases">
        <title>Complete genome sequence of soil microorganisms Streptomyces sp. Qhu-M197 isolated from Alpine meadows habitats on the Tibetan Plateau.</title>
        <authorList>
            <person name="Zhang B."/>
            <person name="Xiang X."/>
            <person name="Fan J."/>
        </authorList>
    </citation>
    <scope>NUCLEOTIDE SEQUENCE</scope>
    <source>
        <strain evidence="3">Qhu-M197</strain>
    </source>
</reference>
<gene>
    <name evidence="3" type="ORF">NFX46_19400</name>
</gene>
<dbReference type="InterPro" id="IPR013783">
    <property type="entry name" value="Ig-like_fold"/>
</dbReference>
<dbReference type="EMBL" id="CP099468">
    <property type="protein sequence ID" value="USQ85735.1"/>
    <property type="molecule type" value="Genomic_DNA"/>
</dbReference>
<dbReference type="InterPro" id="IPR014756">
    <property type="entry name" value="Ig_E-set"/>
</dbReference>
<evidence type="ECO:0000256" key="1">
    <source>
        <dbReference type="SAM" id="MobiDB-lite"/>
    </source>
</evidence>
<dbReference type="InterPro" id="IPR002909">
    <property type="entry name" value="IPT_dom"/>
</dbReference>
<name>A0ABY4Z9V9_9ACTN</name>
<protein>
    <submittedName>
        <fullName evidence="3">IPT/TIG domain-containing protein</fullName>
    </submittedName>
</protein>
<keyword evidence="4" id="KW-1185">Reference proteome</keyword>
<organism evidence="3 4">
    <name type="scientific">Streptomyces phaeoluteigriseus</name>
    <dbReference type="NCBI Taxonomy" id="114686"/>
    <lineage>
        <taxon>Bacteria</taxon>
        <taxon>Bacillati</taxon>
        <taxon>Actinomycetota</taxon>
        <taxon>Actinomycetes</taxon>
        <taxon>Kitasatosporales</taxon>
        <taxon>Streptomycetaceae</taxon>
        <taxon>Streptomyces</taxon>
        <taxon>Streptomyces aurantiacus group</taxon>
    </lineage>
</organism>
<feature type="compositionally biased region" description="Basic and acidic residues" evidence="1">
    <location>
        <begin position="16"/>
        <end position="31"/>
    </location>
</feature>
<feature type="domain" description="IPT/TIG" evidence="2">
    <location>
        <begin position="361"/>
        <end position="446"/>
    </location>
</feature>
<dbReference type="SUPFAM" id="SSF81296">
    <property type="entry name" value="E set domains"/>
    <property type="match status" value="1"/>
</dbReference>
<accession>A0ABY4Z9V9</accession>
<proteinExistence type="predicted"/>
<dbReference type="InterPro" id="IPR009003">
    <property type="entry name" value="Peptidase_S1_PA"/>
</dbReference>
<feature type="region of interest" description="Disordered" evidence="1">
    <location>
        <begin position="1"/>
        <end position="31"/>
    </location>
</feature>
<sequence>MPMMQSPARKTVQRFPPDRSRAEIKSPRPKDLGTLEEAVVRSAERRIQMLRPGEPFPIPPGAYEALDSMRNAYAPALPTEVAFGVGLKRIGGTYVEELALIVYVPDKRPPTELPLKAMIPRTWEGYATDVVESHPEPLALLNDTAFFHAPRGGVSIGWEDPFQVHIGTLGAVAQRRSDGARRLLTANHVTPAPGIEMFQPHPGAPQSTLLGIVELEGTDWDCAILEPDPGRGSPDCSVLDIGALPGSSTAPPGDHVWNAARKRGRATGLTSGVIVAHMHPGEVGIERLRVDTFPFGGLFLWHGDSGSVLVNANDDVIGLLVQGDEMKPSSTSSNPTAAVGLALPIAPVLDELSIEIGVNPPVVSDISPDTALGVLANGGKAMITGRGFDSATTVTFNGVGALSVIPASPHLLVVIPPVLGILGTVPVVVTNAFGEQSTPGQAMFTY</sequence>
<dbReference type="Proteomes" id="UP001056374">
    <property type="component" value="Chromosome"/>
</dbReference>
<dbReference type="SUPFAM" id="SSF50494">
    <property type="entry name" value="Trypsin-like serine proteases"/>
    <property type="match status" value="1"/>
</dbReference>